<reference evidence="12 13" key="1">
    <citation type="submission" date="2016-02" db="EMBL/GenBank/DDBJ databases">
        <title>Draft genome sequence of Hydrogenophaga sp. LPB0072.</title>
        <authorList>
            <person name="Shin S.-K."/>
            <person name="Yi H."/>
        </authorList>
    </citation>
    <scope>NUCLEOTIDE SEQUENCE [LARGE SCALE GENOMIC DNA]</scope>
    <source>
        <strain evidence="12 13">LPB0072</strain>
    </source>
</reference>
<dbReference type="InterPro" id="IPR029016">
    <property type="entry name" value="GAF-like_dom_sf"/>
</dbReference>
<keyword evidence="7" id="KW-0472">Membrane</keyword>
<keyword evidence="5" id="KW-0808">Transferase</keyword>
<dbReference type="SMART" id="SM00091">
    <property type="entry name" value="PAS"/>
    <property type="match status" value="3"/>
</dbReference>
<dbReference type="FunFam" id="3.30.565.10:FF:000006">
    <property type="entry name" value="Sensor histidine kinase WalK"/>
    <property type="match status" value="1"/>
</dbReference>
<accession>A0A167HDM0</accession>
<dbReference type="InterPro" id="IPR001610">
    <property type="entry name" value="PAC"/>
</dbReference>
<feature type="domain" description="PAC" evidence="10">
    <location>
        <begin position="508"/>
        <end position="560"/>
    </location>
</feature>
<dbReference type="GO" id="GO:0000155">
    <property type="term" value="F:phosphorelay sensor kinase activity"/>
    <property type="evidence" value="ECO:0007669"/>
    <property type="project" value="InterPro"/>
</dbReference>
<proteinExistence type="predicted"/>
<evidence type="ECO:0000259" key="9">
    <source>
        <dbReference type="PROSITE" id="PS50112"/>
    </source>
</evidence>
<evidence type="ECO:0000256" key="7">
    <source>
        <dbReference type="SAM" id="Phobius"/>
    </source>
</evidence>
<dbReference type="SMART" id="SM00388">
    <property type="entry name" value="HisKA"/>
    <property type="match status" value="1"/>
</dbReference>
<gene>
    <name evidence="11" type="ORF">LPB072_03590</name>
    <name evidence="12" type="ORF">LPB72_13830</name>
</gene>
<evidence type="ECO:0000259" key="10">
    <source>
        <dbReference type="PROSITE" id="PS50113"/>
    </source>
</evidence>
<dbReference type="PRINTS" id="PR00344">
    <property type="entry name" value="BCTRLSENSOR"/>
</dbReference>
<dbReference type="STRING" id="1763535.LPB072_03590"/>
<dbReference type="InterPro" id="IPR005467">
    <property type="entry name" value="His_kinase_dom"/>
</dbReference>
<feature type="domain" description="PAS" evidence="9">
    <location>
        <begin position="561"/>
        <end position="631"/>
    </location>
</feature>
<dbReference type="InterPro" id="IPR013656">
    <property type="entry name" value="PAS_4"/>
</dbReference>
<evidence type="ECO:0000256" key="3">
    <source>
        <dbReference type="ARBA" id="ARBA00012438"/>
    </source>
</evidence>
<dbReference type="PANTHER" id="PTHR43304:SF1">
    <property type="entry name" value="PAC DOMAIN-CONTAINING PROTEIN"/>
    <property type="match status" value="1"/>
</dbReference>
<protein>
    <recommendedName>
        <fullName evidence="3">histidine kinase</fullName>
        <ecNumber evidence="3">2.7.13.3</ecNumber>
    </recommendedName>
</protein>
<dbReference type="Pfam" id="PF00512">
    <property type="entry name" value="HisKA"/>
    <property type="match status" value="1"/>
</dbReference>
<dbReference type="FunFam" id="3.30.450.20:FF:000099">
    <property type="entry name" value="Sensory box sensor histidine kinase"/>
    <property type="match status" value="1"/>
</dbReference>
<dbReference type="Pfam" id="PF02518">
    <property type="entry name" value="HATPase_c"/>
    <property type="match status" value="1"/>
</dbReference>
<keyword evidence="7" id="KW-1133">Transmembrane helix</keyword>
<evidence type="ECO:0000256" key="4">
    <source>
        <dbReference type="ARBA" id="ARBA00022553"/>
    </source>
</evidence>
<evidence type="ECO:0000256" key="6">
    <source>
        <dbReference type="ARBA" id="ARBA00022777"/>
    </source>
</evidence>
<name>A0A167HDM0_9BURK</name>
<keyword evidence="13" id="KW-1185">Reference proteome</keyword>
<feature type="transmembrane region" description="Helical" evidence="7">
    <location>
        <begin position="6"/>
        <end position="23"/>
    </location>
</feature>
<keyword evidence="4" id="KW-0597">Phosphoprotein</keyword>
<dbReference type="KEGG" id="hyl:LPB072_03590"/>
<dbReference type="InterPro" id="IPR004358">
    <property type="entry name" value="Sig_transdc_His_kin-like_C"/>
</dbReference>
<dbReference type="Gene3D" id="3.30.450.20">
    <property type="entry name" value="PAS domain"/>
    <property type="match status" value="4"/>
</dbReference>
<feature type="domain" description="PAC" evidence="10">
    <location>
        <begin position="382"/>
        <end position="434"/>
    </location>
</feature>
<dbReference type="PROSITE" id="PS50109">
    <property type="entry name" value="HIS_KIN"/>
    <property type="match status" value="1"/>
</dbReference>
<evidence type="ECO:0000313" key="11">
    <source>
        <dbReference type="EMBL" id="AOW12070.1"/>
    </source>
</evidence>
<dbReference type="InterPro" id="IPR036097">
    <property type="entry name" value="HisK_dim/P_sf"/>
</dbReference>
<dbReference type="InterPro" id="IPR035965">
    <property type="entry name" value="PAS-like_dom_sf"/>
</dbReference>
<dbReference type="InterPro" id="IPR036890">
    <property type="entry name" value="HATPase_C_sf"/>
</dbReference>
<dbReference type="CDD" id="cd00130">
    <property type="entry name" value="PAS"/>
    <property type="match status" value="2"/>
</dbReference>
<evidence type="ECO:0000313" key="13">
    <source>
        <dbReference type="Proteomes" id="UP000185657"/>
    </source>
</evidence>
<keyword evidence="7" id="KW-0812">Transmembrane</keyword>
<evidence type="ECO:0000313" key="12">
    <source>
        <dbReference type="EMBL" id="OAD41014.1"/>
    </source>
</evidence>
<dbReference type="InterPro" id="IPR003661">
    <property type="entry name" value="HisK_dim/P_dom"/>
</dbReference>
<dbReference type="Pfam" id="PF01590">
    <property type="entry name" value="GAF"/>
    <property type="match status" value="1"/>
</dbReference>
<dbReference type="SUPFAM" id="SSF55781">
    <property type="entry name" value="GAF domain-like"/>
    <property type="match status" value="1"/>
</dbReference>
<dbReference type="SMART" id="SM00065">
    <property type="entry name" value="GAF"/>
    <property type="match status" value="1"/>
</dbReference>
<dbReference type="Proteomes" id="UP000185680">
    <property type="component" value="Chromosome"/>
</dbReference>
<dbReference type="PANTHER" id="PTHR43304">
    <property type="entry name" value="PHYTOCHROME-LIKE PROTEIN CPH1"/>
    <property type="match status" value="1"/>
</dbReference>
<dbReference type="Proteomes" id="UP000185657">
    <property type="component" value="Unassembled WGS sequence"/>
</dbReference>
<dbReference type="InterPro" id="IPR003594">
    <property type="entry name" value="HATPase_dom"/>
</dbReference>
<keyword evidence="6" id="KW-0418">Kinase</keyword>
<dbReference type="Gene3D" id="1.10.287.130">
    <property type="match status" value="1"/>
</dbReference>
<evidence type="ECO:0000313" key="14">
    <source>
        <dbReference type="Proteomes" id="UP000185680"/>
    </source>
</evidence>
<dbReference type="AlphaFoldDB" id="A0A167HDM0"/>
<dbReference type="InterPro" id="IPR000014">
    <property type="entry name" value="PAS"/>
</dbReference>
<reference evidence="11 14" key="2">
    <citation type="submission" date="2016-10" db="EMBL/GenBank/DDBJ databases">
        <title>Hydorgenophaga sp. LPB0072 isolated from gastropod.</title>
        <authorList>
            <person name="Kim E."/>
            <person name="Yi H."/>
        </authorList>
    </citation>
    <scope>NUCLEOTIDE SEQUENCE [LARGE SCALE GENOMIC DNA]</scope>
    <source>
        <strain evidence="11 14">LPB0072</strain>
    </source>
</reference>
<dbReference type="CDD" id="cd12915">
    <property type="entry name" value="PDC2_DGC_like"/>
    <property type="match status" value="1"/>
</dbReference>
<dbReference type="SUPFAM" id="SSF55785">
    <property type="entry name" value="PYP-like sensor domain (PAS domain)"/>
    <property type="match status" value="3"/>
</dbReference>
<evidence type="ECO:0000256" key="1">
    <source>
        <dbReference type="ARBA" id="ARBA00000085"/>
    </source>
</evidence>
<dbReference type="PROSITE" id="PS50113">
    <property type="entry name" value="PAC"/>
    <property type="match status" value="2"/>
</dbReference>
<dbReference type="InterPro" id="IPR003018">
    <property type="entry name" value="GAF"/>
</dbReference>
<evidence type="ECO:0000259" key="8">
    <source>
        <dbReference type="PROSITE" id="PS50109"/>
    </source>
</evidence>
<dbReference type="NCBIfam" id="TIGR00229">
    <property type="entry name" value="sensory_box"/>
    <property type="match status" value="1"/>
</dbReference>
<dbReference type="EMBL" id="CP017476">
    <property type="protein sequence ID" value="AOW12070.1"/>
    <property type="molecule type" value="Genomic_DNA"/>
</dbReference>
<feature type="domain" description="Histidine kinase" evidence="8">
    <location>
        <begin position="891"/>
        <end position="1106"/>
    </location>
</feature>
<dbReference type="EC" id="2.7.13.3" evidence="3"/>
<feature type="domain" description="PAS" evidence="9">
    <location>
        <begin position="435"/>
        <end position="490"/>
    </location>
</feature>
<dbReference type="Pfam" id="PF08448">
    <property type="entry name" value="PAS_4"/>
    <property type="match status" value="1"/>
</dbReference>
<dbReference type="SMART" id="SM00086">
    <property type="entry name" value="PAC"/>
    <property type="match status" value="3"/>
</dbReference>
<dbReference type="SUPFAM" id="SSF47384">
    <property type="entry name" value="Homodimeric domain of signal transducing histidine kinase"/>
    <property type="match status" value="1"/>
</dbReference>
<dbReference type="PROSITE" id="PS50112">
    <property type="entry name" value="PAS"/>
    <property type="match status" value="2"/>
</dbReference>
<comment type="subcellular location">
    <subcellularLocation>
        <location evidence="2">Cell inner membrane</location>
        <topology evidence="2">Multi-pass membrane protein</topology>
    </subcellularLocation>
</comment>
<dbReference type="InterPro" id="IPR013655">
    <property type="entry name" value="PAS_fold_3"/>
</dbReference>
<feature type="transmembrane region" description="Helical" evidence="7">
    <location>
        <begin position="278"/>
        <end position="297"/>
    </location>
</feature>
<evidence type="ECO:0000256" key="5">
    <source>
        <dbReference type="ARBA" id="ARBA00022679"/>
    </source>
</evidence>
<sequence>MVLYCLTAGIIALLIASTTAFLWRDRQQALQDSGEHATRQAERLSQDIEQTLKVVRTAIAQFDEQLQNASTSPFQALPFFPAETNATLLASLPLPFELHALAAEGVNLPLVGLENAGTRGRRTHVHANGPPPPGTWTLGDVGDLAAQQIIPLTWAAKPNLHQVTGYGIDLSFAAVQAWLERDRKVASDRVSLFWLNGDGSATLLARSPMAPKQLGQRVTADWVAMAMQQPSGVLDLVSQLDQRPRRVAYSRLQGAAGSLVVVYGADTQATLAKWHAQLPYFVLFALFLASAIAYGAWRLDATLRALTQSKRHFQLMLDSGNVWDWDIAKKALRYSPLYISGLGYGSVPPERMASTLFQAVHPDDIGRLKAALMAHLNERTPYALTFRIRDGHGQYRWFETKGQAFWDHNGLPQYMAGTTFEVSERIALEETQRQTLQRLDMVANASPVLFWTSDLDGKVNWVNRRWLAFTGRTIDEELGHGWLDNIHPDDLHRRNAFFESVKVSQEALSTEYRLRDKDGVFRWVVVQCLPFRDADQNVTGFIGSCVDVSELKEAEHAARQRGAMLEAVFNVLQDMLFVVDQDGRFIHFQGASNESLYLPPEAFLGKLVREVMPATIAQVLHEQLKLAERGQLQEFDYVLQLPDGEGHFDARMARLPDSDHYMVVARNITEREQLRHQRERLRQFMTLQARLATRFINLPVVDLDRNIGLALGEIGAFVQADRAYIFAYDMKAHTATNTHEWCGEGIEPAIDQLKDLSLDLFPNWVDAHLRQENFEVDDVPGLPDGPLRDILEPQGIHSLIALPMSSSTELLGFVGFDAVHTTHVYTPEEVALLKLFAEMLVNVLGRQQSEARLHQLTTELESRVVERTQQLDTSVKRLSQANRELESFAYSVSHDLKSPVRSVEGFAALLLEDHGKQLDDEVRDYLQRIQRSAHHMARLINDLLAYARIEQMDTQLAAVPLAPTISEVLDALRNDIEASGGKVEVHIPESLAVKAHPQGLSMVLRNLIDNALKFARPGVPPEVAIEASALGGKVHLSVRDRGQGFDMKYHDRIFAIFQRLHRPDEVSGTGIGLAMVHKAVERMNGRIWAESTPGEGAEFHIELPSA</sequence>
<dbReference type="CDD" id="cd00082">
    <property type="entry name" value="HisKA"/>
    <property type="match status" value="1"/>
</dbReference>
<dbReference type="InterPro" id="IPR052162">
    <property type="entry name" value="Sensor_kinase/Photoreceptor"/>
</dbReference>
<dbReference type="Gene3D" id="3.30.565.10">
    <property type="entry name" value="Histidine kinase-like ATPase, C-terminal domain"/>
    <property type="match status" value="1"/>
</dbReference>
<dbReference type="Pfam" id="PF08447">
    <property type="entry name" value="PAS_3"/>
    <property type="match status" value="2"/>
</dbReference>
<dbReference type="SUPFAM" id="SSF55874">
    <property type="entry name" value="ATPase domain of HSP90 chaperone/DNA topoisomerase II/histidine kinase"/>
    <property type="match status" value="1"/>
</dbReference>
<evidence type="ECO:0000256" key="2">
    <source>
        <dbReference type="ARBA" id="ARBA00004429"/>
    </source>
</evidence>
<dbReference type="EMBL" id="LVWD01000026">
    <property type="protein sequence ID" value="OAD41014.1"/>
    <property type="molecule type" value="Genomic_DNA"/>
</dbReference>
<dbReference type="Gene3D" id="3.30.450.40">
    <property type="match status" value="1"/>
</dbReference>
<dbReference type="InterPro" id="IPR000700">
    <property type="entry name" value="PAS-assoc_C"/>
</dbReference>
<dbReference type="GO" id="GO:0005886">
    <property type="term" value="C:plasma membrane"/>
    <property type="evidence" value="ECO:0007669"/>
    <property type="project" value="UniProtKB-SubCell"/>
</dbReference>
<organism evidence="11 14">
    <name type="scientific">Hydrogenophaga crassostreae</name>
    <dbReference type="NCBI Taxonomy" id="1763535"/>
    <lineage>
        <taxon>Bacteria</taxon>
        <taxon>Pseudomonadati</taxon>
        <taxon>Pseudomonadota</taxon>
        <taxon>Betaproteobacteria</taxon>
        <taxon>Burkholderiales</taxon>
        <taxon>Comamonadaceae</taxon>
        <taxon>Hydrogenophaga</taxon>
    </lineage>
</organism>
<comment type="catalytic activity">
    <reaction evidence="1">
        <text>ATP + protein L-histidine = ADP + protein N-phospho-L-histidine.</text>
        <dbReference type="EC" id="2.7.13.3"/>
    </reaction>
</comment>
<dbReference type="SMART" id="SM00387">
    <property type="entry name" value="HATPase_c"/>
    <property type="match status" value="1"/>
</dbReference>